<dbReference type="Pfam" id="PF00768">
    <property type="entry name" value="Peptidase_S11"/>
    <property type="match status" value="1"/>
</dbReference>
<feature type="binding site" evidence="8">
    <location>
        <position position="224"/>
    </location>
    <ligand>
        <name>substrate</name>
    </ligand>
</feature>
<evidence type="ECO:0000256" key="1">
    <source>
        <dbReference type="ARBA" id="ARBA00007164"/>
    </source>
</evidence>
<dbReference type="PRINTS" id="PR00725">
    <property type="entry name" value="DADACBPTASE1"/>
</dbReference>
<dbReference type="GO" id="GO:0071555">
    <property type="term" value="P:cell wall organization"/>
    <property type="evidence" value="ECO:0007669"/>
    <property type="project" value="UniProtKB-KW"/>
</dbReference>
<dbReference type="GO" id="GO:0009002">
    <property type="term" value="F:serine-type D-Ala-D-Ala carboxypeptidase activity"/>
    <property type="evidence" value="ECO:0007669"/>
    <property type="project" value="InterPro"/>
</dbReference>
<dbReference type="AlphaFoldDB" id="A0A0K8MF08"/>
<keyword evidence="12" id="KW-0121">Carboxypeptidase</keyword>
<dbReference type="GO" id="GO:0006508">
    <property type="term" value="P:proteolysis"/>
    <property type="evidence" value="ECO:0007669"/>
    <property type="project" value="InterPro"/>
</dbReference>
<keyword evidence="6" id="KW-0961">Cell wall biogenesis/degradation</keyword>
<evidence type="ECO:0000313" key="12">
    <source>
        <dbReference type="EMBL" id="GAO98818.1"/>
    </source>
</evidence>
<feature type="active site" description="Proton acceptor" evidence="7">
    <location>
        <position position="65"/>
    </location>
</feature>
<organism evidence="12 13">
    <name type="scientific">Caedimonas varicaedens</name>
    <dbReference type="NCBI Taxonomy" id="1629334"/>
    <lineage>
        <taxon>Bacteria</taxon>
        <taxon>Pseudomonadati</taxon>
        <taxon>Pseudomonadota</taxon>
        <taxon>Alphaproteobacteria</taxon>
        <taxon>Holosporales</taxon>
        <taxon>Caedimonadaceae</taxon>
        <taxon>Caedimonas</taxon>
    </lineage>
</organism>
<dbReference type="PANTHER" id="PTHR21581">
    <property type="entry name" value="D-ALANYL-D-ALANINE CARBOXYPEPTIDASE"/>
    <property type="match status" value="1"/>
</dbReference>
<feature type="active site" evidence="7">
    <location>
        <position position="122"/>
    </location>
</feature>
<dbReference type="SUPFAM" id="SSF110997">
    <property type="entry name" value="Sporulation related repeat"/>
    <property type="match status" value="1"/>
</dbReference>
<keyword evidence="13" id="KW-1185">Reference proteome</keyword>
<dbReference type="InterPro" id="IPR001967">
    <property type="entry name" value="Peptidase_S11_N"/>
</dbReference>
<accession>A0A0K8MF08</accession>
<sequence>MKRMLLNLMSVRLFSVFTFILLNLYVFSSPVQAVKYAALVMDAHTGKIFHTSQANVKVPPASLTKIATLYIVFEELEAKRLTLDSVIKISKNAAKQPPCKLGIPAGKTISLKEAILAIMTRSANDISVAVAEKISGTEAAFVQRMNRTAYALGMYDTIFKNTSGLPHKKQITTASNMARLSQALLKRFPTYYRYFSTKVFKYKGQEIRNHNKLLGRVEGLDGIKTGFVCASGFNIATSAVREGRRLIVVVMGGATPQWRDERVIHLLETAFSQLSQKNNRLSREPLLLAKEESEFPLQTTAYKETMEDSQLPAQKNVSEKKNPGDWYVQVGTYKKANDAHMAAALLLAKLPEHYNPVISVSKSDLKRAKHYRARLGGFDKASANKVCKLLRKQGVSCLALKESSRTKMLTAMVETG</sequence>
<dbReference type="InterPro" id="IPR007730">
    <property type="entry name" value="SPOR-like_dom"/>
</dbReference>
<evidence type="ECO:0000256" key="5">
    <source>
        <dbReference type="ARBA" id="ARBA00022984"/>
    </source>
</evidence>
<dbReference type="Proteomes" id="UP000036771">
    <property type="component" value="Unassembled WGS sequence"/>
</dbReference>
<evidence type="ECO:0000256" key="4">
    <source>
        <dbReference type="ARBA" id="ARBA00022960"/>
    </source>
</evidence>
<evidence type="ECO:0000256" key="3">
    <source>
        <dbReference type="ARBA" id="ARBA00022801"/>
    </source>
</evidence>
<name>A0A0K8MF08_9PROT</name>
<dbReference type="Gene3D" id="3.40.710.10">
    <property type="entry name" value="DD-peptidase/beta-lactamase superfamily"/>
    <property type="match status" value="1"/>
</dbReference>
<keyword evidence="3" id="KW-0378">Hydrolase</keyword>
<dbReference type="SUPFAM" id="SSF56601">
    <property type="entry name" value="beta-lactamase/transpeptidase-like"/>
    <property type="match status" value="1"/>
</dbReference>
<dbReference type="GO" id="GO:0008360">
    <property type="term" value="P:regulation of cell shape"/>
    <property type="evidence" value="ECO:0007669"/>
    <property type="project" value="UniProtKB-KW"/>
</dbReference>
<dbReference type="OrthoDB" id="5291989at2"/>
<dbReference type="GO" id="GO:0009252">
    <property type="term" value="P:peptidoglycan biosynthetic process"/>
    <property type="evidence" value="ECO:0007669"/>
    <property type="project" value="UniProtKB-KW"/>
</dbReference>
<evidence type="ECO:0000256" key="6">
    <source>
        <dbReference type="ARBA" id="ARBA00023316"/>
    </source>
</evidence>
<proteinExistence type="inferred from homology"/>
<dbReference type="PANTHER" id="PTHR21581:SF6">
    <property type="entry name" value="TRAFFICKING PROTEIN PARTICLE COMPLEX SUBUNIT 12"/>
    <property type="match status" value="1"/>
</dbReference>
<protein>
    <submittedName>
        <fullName evidence="12">D-alanyl-D-alanine carboxypeptidase DacF</fullName>
    </submittedName>
</protein>
<evidence type="ECO:0000256" key="7">
    <source>
        <dbReference type="PIRSR" id="PIRSR618044-1"/>
    </source>
</evidence>
<keyword evidence="2" id="KW-0732">Signal</keyword>
<keyword evidence="4" id="KW-0133">Cell shape</keyword>
<reference evidence="12 13" key="1">
    <citation type="submission" date="2015-03" db="EMBL/GenBank/DDBJ databases">
        <title>Caedibacter varicaedens, whole genome shotgun sequence.</title>
        <authorList>
            <person name="Suzuki H."/>
            <person name="Dapper A.L."/>
            <person name="Gibson A.K."/>
            <person name="Jackson C."/>
            <person name="Lee H."/>
            <person name="Pejaver V.R."/>
            <person name="Doak T."/>
            <person name="Lynch M."/>
        </authorList>
    </citation>
    <scope>NUCLEOTIDE SEQUENCE [LARGE SCALE GENOMIC DNA]</scope>
</reference>
<gene>
    <name evidence="12" type="primary">dacF</name>
    <name evidence="12" type="ORF">Cva_01487</name>
</gene>
<evidence type="ECO:0000259" key="11">
    <source>
        <dbReference type="Pfam" id="PF05036"/>
    </source>
</evidence>
<feature type="domain" description="Peptidase S11 D-alanyl-D-alanine carboxypeptidase A N-terminal" evidence="10">
    <location>
        <begin position="36"/>
        <end position="254"/>
    </location>
</feature>
<dbReference type="InterPro" id="IPR012338">
    <property type="entry name" value="Beta-lactam/transpept-like"/>
</dbReference>
<evidence type="ECO:0000256" key="8">
    <source>
        <dbReference type="PIRSR" id="PIRSR618044-2"/>
    </source>
</evidence>
<dbReference type="GO" id="GO:0042834">
    <property type="term" value="F:peptidoglycan binding"/>
    <property type="evidence" value="ECO:0007669"/>
    <property type="project" value="InterPro"/>
</dbReference>
<feature type="domain" description="SPOR" evidence="11">
    <location>
        <begin position="323"/>
        <end position="399"/>
    </location>
</feature>
<dbReference type="STRING" id="1629334.Cva_01487"/>
<keyword evidence="5" id="KW-0573">Peptidoglycan synthesis</keyword>
<dbReference type="InterPro" id="IPR018044">
    <property type="entry name" value="Peptidase_S11"/>
</dbReference>
<dbReference type="Gene3D" id="3.30.70.1070">
    <property type="entry name" value="Sporulation related repeat"/>
    <property type="match status" value="1"/>
</dbReference>
<dbReference type="InterPro" id="IPR036680">
    <property type="entry name" value="SPOR-like_sf"/>
</dbReference>
<evidence type="ECO:0000256" key="2">
    <source>
        <dbReference type="ARBA" id="ARBA00022729"/>
    </source>
</evidence>
<feature type="active site" description="Acyl-ester intermediate" evidence="7">
    <location>
        <position position="62"/>
    </location>
</feature>
<dbReference type="EMBL" id="BBVC01000095">
    <property type="protein sequence ID" value="GAO98818.1"/>
    <property type="molecule type" value="Genomic_DNA"/>
</dbReference>
<evidence type="ECO:0000313" key="13">
    <source>
        <dbReference type="Proteomes" id="UP000036771"/>
    </source>
</evidence>
<comment type="similarity">
    <text evidence="1 9">Belongs to the peptidase S11 family.</text>
</comment>
<evidence type="ECO:0000256" key="9">
    <source>
        <dbReference type="RuleBase" id="RU004016"/>
    </source>
</evidence>
<comment type="caution">
    <text evidence="12">The sequence shown here is derived from an EMBL/GenBank/DDBJ whole genome shotgun (WGS) entry which is preliminary data.</text>
</comment>
<dbReference type="Pfam" id="PF05036">
    <property type="entry name" value="SPOR"/>
    <property type="match status" value="1"/>
</dbReference>
<keyword evidence="12" id="KW-0645">Protease</keyword>
<evidence type="ECO:0000259" key="10">
    <source>
        <dbReference type="Pfam" id="PF00768"/>
    </source>
</evidence>